<keyword evidence="3 6" id="KW-0853">WD repeat</keyword>
<keyword evidence="5" id="KW-0539">Nucleus</keyword>
<comment type="caution">
    <text evidence="8">The sequence shown here is derived from an EMBL/GenBank/DDBJ whole genome shotgun (WGS) entry which is preliminary data.</text>
</comment>
<dbReference type="GeneID" id="94335398"/>
<evidence type="ECO:0000313" key="9">
    <source>
        <dbReference type="Proteomes" id="UP001214638"/>
    </source>
</evidence>
<dbReference type="PROSITE" id="PS50294">
    <property type="entry name" value="WD_REPEATS_REGION"/>
    <property type="match status" value="1"/>
</dbReference>
<keyword evidence="9" id="KW-1185">Reference proteome</keyword>
<evidence type="ECO:0000256" key="4">
    <source>
        <dbReference type="ARBA" id="ARBA00022737"/>
    </source>
</evidence>
<organism evidence="8 9">
    <name type="scientific">Babesia duncani</name>
    <dbReference type="NCBI Taxonomy" id="323732"/>
    <lineage>
        <taxon>Eukaryota</taxon>
        <taxon>Sar</taxon>
        <taxon>Alveolata</taxon>
        <taxon>Apicomplexa</taxon>
        <taxon>Aconoidasida</taxon>
        <taxon>Piroplasmida</taxon>
        <taxon>Babesiidae</taxon>
        <taxon>Babesia</taxon>
    </lineage>
</organism>
<dbReference type="PANTHER" id="PTHR19924">
    <property type="entry name" value="UTP15 U3 SMALL NUCLEOLAR RNA-ASSOCIATED PROTEIN 15 FAMILY MEMBER"/>
    <property type="match status" value="1"/>
</dbReference>
<evidence type="ECO:0000256" key="1">
    <source>
        <dbReference type="ARBA" id="ARBA00004604"/>
    </source>
</evidence>
<keyword evidence="4" id="KW-0677">Repeat</keyword>
<evidence type="ECO:0000256" key="6">
    <source>
        <dbReference type="PROSITE-ProRule" id="PRU00221"/>
    </source>
</evidence>
<comment type="subcellular location">
    <subcellularLocation>
        <location evidence="1">Nucleus</location>
        <location evidence="1">Nucleolus</location>
    </subcellularLocation>
</comment>
<dbReference type="RefSeq" id="XP_067804937.1">
    <property type="nucleotide sequence ID" value="XM_067946146.1"/>
</dbReference>
<dbReference type="EMBL" id="JALLKP010000001">
    <property type="protein sequence ID" value="KAK2198095.1"/>
    <property type="molecule type" value="Genomic_DNA"/>
</dbReference>
<keyword evidence="2" id="KW-0698">rRNA processing</keyword>
<feature type="repeat" description="WD" evidence="6">
    <location>
        <begin position="122"/>
        <end position="163"/>
    </location>
</feature>
<dbReference type="Proteomes" id="UP001214638">
    <property type="component" value="Unassembled WGS sequence"/>
</dbReference>
<dbReference type="KEGG" id="bdw:94335398"/>
<dbReference type="SMART" id="SM00320">
    <property type="entry name" value="WD40"/>
    <property type="match status" value="7"/>
</dbReference>
<dbReference type="InterPro" id="IPR018983">
    <property type="entry name" value="U3_snoRNA-assocProt_15_C"/>
</dbReference>
<evidence type="ECO:0000256" key="2">
    <source>
        <dbReference type="ARBA" id="ARBA00022552"/>
    </source>
</evidence>
<dbReference type="InterPro" id="IPR001680">
    <property type="entry name" value="WD40_rpt"/>
</dbReference>
<accession>A0AAD9PNE5</accession>
<gene>
    <name evidence="8" type="ORF">BdWA1_001100</name>
</gene>
<dbReference type="SUPFAM" id="SSF50978">
    <property type="entry name" value="WD40 repeat-like"/>
    <property type="match status" value="1"/>
</dbReference>
<dbReference type="GO" id="GO:0045943">
    <property type="term" value="P:positive regulation of transcription by RNA polymerase I"/>
    <property type="evidence" value="ECO:0007669"/>
    <property type="project" value="TreeGrafter"/>
</dbReference>
<feature type="domain" description="U3 small nucleolar RNA-associated protein 15 C-terminal" evidence="7">
    <location>
        <begin position="344"/>
        <end position="480"/>
    </location>
</feature>
<evidence type="ECO:0000313" key="8">
    <source>
        <dbReference type="EMBL" id="KAK2198095.1"/>
    </source>
</evidence>
<dbReference type="GO" id="GO:0006364">
    <property type="term" value="P:rRNA processing"/>
    <property type="evidence" value="ECO:0007669"/>
    <property type="project" value="UniProtKB-KW"/>
</dbReference>
<dbReference type="Gene3D" id="2.130.10.10">
    <property type="entry name" value="YVTN repeat-like/Quinoprotein amine dehydrogenase"/>
    <property type="match status" value="2"/>
</dbReference>
<dbReference type="PROSITE" id="PS50082">
    <property type="entry name" value="WD_REPEATS_2"/>
    <property type="match status" value="1"/>
</dbReference>
<dbReference type="InterPro" id="IPR036322">
    <property type="entry name" value="WD40_repeat_dom_sf"/>
</dbReference>
<proteinExistence type="predicted"/>
<dbReference type="InterPro" id="IPR015943">
    <property type="entry name" value="WD40/YVTN_repeat-like_dom_sf"/>
</dbReference>
<reference evidence="8" key="1">
    <citation type="journal article" date="2023" name="Nat. Microbiol.">
        <title>Babesia duncani multi-omics identifies virulence factors and drug targets.</title>
        <authorList>
            <person name="Singh P."/>
            <person name="Lonardi S."/>
            <person name="Liang Q."/>
            <person name="Vydyam P."/>
            <person name="Khabirova E."/>
            <person name="Fang T."/>
            <person name="Gihaz S."/>
            <person name="Thekkiniath J."/>
            <person name="Munshi M."/>
            <person name="Abel S."/>
            <person name="Ciampossin L."/>
            <person name="Batugedara G."/>
            <person name="Gupta M."/>
            <person name="Lu X.M."/>
            <person name="Lenz T."/>
            <person name="Chakravarty S."/>
            <person name="Cornillot E."/>
            <person name="Hu Y."/>
            <person name="Ma W."/>
            <person name="Gonzalez L.M."/>
            <person name="Sanchez S."/>
            <person name="Estrada K."/>
            <person name="Sanchez-Flores A."/>
            <person name="Montero E."/>
            <person name="Harb O.S."/>
            <person name="Le Roch K.G."/>
            <person name="Mamoun C.B."/>
        </authorList>
    </citation>
    <scope>NUCLEOTIDE SEQUENCE</scope>
    <source>
        <strain evidence="8">WA1</strain>
    </source>
</reference>
<dbReference type="PANTHER" id="PTHR19924:SF26">
    <property type="entry name" value="U3 SMALL NUCLEOLAR RNA-ASSOCIATED PROTEIN 15 HOMOLOG"/>
    <property type="match status" value="1"/>
</dbReference>
<dbReference type="AlphaFoldDB" id="A0AAD9PNE5"/>
<sequence length="489" mass="54577">MGDYVKLSHIEGLQGSNNDLYEHDKEIRHFYKWLKIVGQGTESAPVSHVCISSSSKFCAISSGTRVKIYDYGRQGIDQTFTGAKDFIRCTRFRQDDKLAAISDDSGHIHFVALPLKSNLRRFQAHKTSIYSMDFSKDRLQLMTGSDDGTAKLWDTLTCQCVVTLSAHSDRIRTLCPLSQDSQIWVTGGYDGIANIHDIRCPESVIATIKHDSPIDSVTYNEAQGWIITAGSNFVKIWEYGSSPKLKTEMQPHASPITHAYYCNYNQCLVSSSLDCSVRFTNLDGTLRHAYKFTSPVLACDLGSSGNFNSNDSRTLAFGTTSGEWTIRHFDKVQESKVMMQSKSSTMLVHAKPPKLSLLDRLVKTFQYQAALDLALGLGPTHVYNLVEALVMRGALGTAVKDKDEHSILPLLAFIATWLNADGAQINTLLELLHATIEYNRWLEHCDNDEVLAILRKIPNRINIQLHQNAKLQVLLGTLQLVLDPLDMGS</sequence>
<evidence type="ECO:0000256" key="3">
    <source>
        <dbReference type="ARBA" id="ARBA00022574"/>
    </source>
</evidence>
<name>A0AAD9PNE5_9APIC</name>
<evidence type="ECO:0000256" key="5">
    <source>
        <dbReference type="ARBA" id="ARBA00023242"/>
    </source>
</evidence>
<protein>
    <submittedName>
        <fullName evidence="8">Bifunctional U3 small nucleolar RNA-associated protein 15</fullName>
    </submittedName>
</protein>
<dbReference type="Pfam" id="PF09384">
    <property type="entry name" value="UTP15_C"/>
    <property type="match status" value="1"/>
</dbReference>
<dbReference type="Pfam" id="PF00400">
    <property type="entry name" value="WD40"/>
    <property type="match status" value="4"/>
</dbReference>
<evidence type="ECO:0000259" key="7">
    <source>
        <dbReference type="Pfam" id="PF09384"/>
    </source>
</evidence>
<dbReference type="GO" id="GO:0005730">
    <property type="term" value="C:nucleolus"/>
    <property type="evidence" value="ECO:0007669"/>
    <property type="project" value="UniProtKB-SubCell"/>
</dbReference>